<organism evidence="5 6">
    <name type="scientific">Candidatus Tanganyikabacteria bacterium</name>
    <dbReference type="NCBI Taxonomy" id="2961651"/>
    <lineage>
        <taxon>Bacteria</taxon>
        <taxon>Bacillati</taxon>
        <taxon>Candidatus Sericytochromatia</taxon>
        <taxon>Candidatus Tanganyikabacteria</taxon>
    </lineage>
</organism>
<comment type="cofactor">
    <cofactor evidence="1">
        <name>(R)-lipoate</name>
        <dbReference type="ChEBI" id="CHEBI:83088"/>
    </cofactor>
</comment>
<protein>
    <submittedName>
        <fullName evidence="5">2-oxo acid dehydrogenase subunit E2</fullName>
    </submittedName>
</protein>
<dbReference type="InterPro" id="IPR050743">
    <property type="entry name" value="2-oxoacid_DH_E2_comp"/>
</dbReference>
<dbReference type="SUPFAM" id="SSF52777">
    <property type="entry name" value="CoA-dependent acyltransferases"/>
    <property type="match status" value="1"/>
</dbReference>
<dbReference type="InterPro" id="IPR023213">
    <property type="entry name" value="CAT-like_dom_sf"/>
</dbReference>
<evidence type="ECO:0000256" key="3">
    <source>
        <dbReference type="ARBA" id="ARBA00023315"/>
    </source>
</evidence>
<keyword evidence="2" id="KW-0808">Transferase</keyword>
<evidence type="ECO:0000313" key="6">
    <source>
        <dbReference type="Proteomes" id="UP000703893"/>
    </source>
</evidence>
<feature type="domain" description="2-oxoacid dehydrogenase acyltransferase catalytic" evidence="4">
    <location>
        <begin position="2"/>
        <end position="56"/>
    </location>
</feature>
<name>A0A937X4C0_9BACT</name>
<dbReference type="PANTHER" id="PTHR43178:SF5">
    <property type="entry name" value="LIPOAMIDE ACYLTRANSFERASE COMPONENT OF BRANCHED-CHAIN ALPHA-KETO ACID DEHYDROGENASE COMPLEX, MITOCHONDRIAL"/>
    <property type="match status" value="1"/>
</dbReference>
<reference evidence="5 6" key="1">
    <citation type="submission" date="2019-03" db="EMBL/GenBank/DDBJ databases">
        <title>Lake Tanganyika Metagenome-Assembled Genomes (MAGs).</title>
        <authorList>
            <person name="Tran P."/>
        </authorList>
    </citation>
    <scope>NUCLEOTIDE SEQUENCE [LARGE SCALE GENOMIC DNA]</scope>
    <source>
        <strain evidence="5">K_DeepCast_65m_m2_236</strain>
    </source>
</reference>
<sequence>LGAIQPRPVVRDGQIVARDMMYLALSFDHRIVDGADAVYFVNALKKYLETPETLFLESI</sequence>
<comment type="caution">
    <text evidence="5">The sequence shown here is derived from an EMBL/GenBank/DDBJ whole genome shotgun (WGS) entry which is preliminary data.</text>
</comment>
<gene>
    <name evidence="5" type="ORF">FJZ00_02165</name>
</gene>
<accession>A0A937X4C0</accession>
<evidence type="ECO:0000256" key="2">
    <source>
        <dbReference type="ARBA" id="ARBA00022679"/>
    </source>
</evidence>
<dbReference type="GO" id="GO:0031405">
    <property type="term" value="F:lipoic acid binding"/>
    <property type="evidence" value="ECO:0007669"/>
    <property type="project" value="TreeGrafter"/>
</dbReference>
<proteinExistence type="predicted"/>
<dbReference type="PANTHER" id="PTHR43178">
    <property type="entry name" value="DIHYDROLIPOAMIDE ACETYLTRANSFERASE COMPONENT OF PYRUVATE DEHYDROGENASE COMPLEX"/>
    <property type="match status" value="1"/>
</dbReference>
<dbReference type="Pfam" id="PF00198">
    <property type="entry name" value="2-oxoacid_dh"/>
    <property type="match status" value="1"/>
</dbReference>
<evidence type="ECO:0000313" key="5">
    <source>
        <dbReference type="EMBL" id="MBM3273930.1"/>
    </source>
</evidence>
<dbReference type="Proteomes" id="UP000703893">
    <property type="component" value="Unassembled WGS sequence"/>
</dbReference>
<dbReference type="GO" id="GO:0016407">
    <property type="term" value="F:acetyltransferase activity"/>
    <property type="evidence" value="ECO:0007669"/>
    <property type="project" value="TreeGrafter"/>
</dbReference>
<feature type="non-terminal residue" evidence="5">
    <location>
        <position position="1"/>
    </location>
</feature>
<dbReference type="AlphaFoldDB" id="A0A937X4C0"/>
<dbReference type="EMBL" id="VGJX01000080">
    <property type="protein sequence ID" value="MBM3273930.1"/>
    <property type="molecule type" value="Genomic_DNA"/>
</dbReference>
<keyword evidence="3" id="KW-0012">Acyltransferase</keyword>
<dbReference type="GO" id="GO:0005737">
    <property type="term" value="C:cytoplasm"/>
    <property type="evidence" value="ECO:0007669"/>
    <property type="project" value="TreeGrafter"/>
</dbReference>
<dbReference type="InterPro" id="IPR001078">
    <property type="entry name" value="2-oxoacid_DH_actylTfrase"/>
</dbReference>
<evidence type="ECO:0000256" key="1">
    <source>
        <dbReference type="ARBA" id="ARBA00001938"/>
    </source>
</evidence>
<evidence type="ECO:0000259" key="4">
    <source>
        <dbReference type="Pfam" id="PF00198"/>
    </source>
</evidence>
<dbReference type="Gene3D" id="3.30.559.10">
    <property type="entry name" value="Chloramphenicol acetyltransferase-like domain"/>
    <property type="match status" value="1"/>
</dbReference>